<organism evidence="2 3">
    <name type="scientific">Rickettsia bellii str. RML An4</name>
    <dbReference type="NCBI Taxonomy" id="1359193"/>
    <lineage>
        <taxon>Bacteria</taxon>
        <taxon>Pseudomonadati</taxon>
        <taxon>Pseudomonadota</taxon>
        <taxon>Alphaproteobacteria</taxon>
        <taxon>Rickettsiales</taxon>
        <taxon>Rickettsiaceae</taxon>
        <taxon>Rickettsieae</taxon>
        <taxon>Rickettsia</taxon>
        <taxon>belli group</taxon>
    </lineage>
</organism>
<evidence type="ECO:0000313" key="2">
    <source>
        <dbReference type="EMBL" id="KJV90235.1"/>
    </source>
</evidence>
<accession>A0A0F3QCC1</accession>
<dbReference type="InterPro" id="IPR022589">
    <property type="entry name" value="DUF2660"/>
</dbReference>
<dbReference type="Proteomes" id="UP000033661">
    <property type="component" value="Unassembled WGS sequence"/>
</dbReference>
<feature type="transmembrane region" description="Helical" evidence="1">
    <location>
        <begin position="6"/>
        <end position="22"/>
    </location>
</feature>
<reference evidence="2 3" key="1">
    <citation type="submission" date="2015-02" db="EMBL/GenBank/DDBJ databases">
        <title>Genome Sequencing of Rickettsiales.</title>
        <authorList>
            <person name="Daugherty S.C."/>
            <person name="Su Q."/>
            <person name="Abolude K."/>
            <person name="Beier-Sexton M."/>
            <person name="Carlyon J.A."/>
            <person name="Carter R."/>
            <person name="Day N.P."/>
            <person name="Dumler S.J."/>
            <person name="Dyachenko V."/>
            <person name="Godinez A."/>
            <person name="Kurtti T.J."/>
            <person name="Lichay M."/>
            <person name="Mullins K.E."/>
            <person name="Ott S."/>
            <person name="Pappas-Brown V."/>
            <person name="Paris D.H."/>
            <person name="Patel P."/>
            <person name="Richards A.L."/>
            <person name="Sadzewicz L."/>
            <person name="Sears K."/>
            <person name="Seidman D."/>
            <person name="Sengamalay N."/>
            <person name="Stenos J."/>
            <person name="Tallon L.J."/>
            <person name="Vincent G."/>
            <person name="Fraser C.M."/>
            <person name="Munderloh U."/>
            <person name="Dunning-Hotopp J.C."/>
        </authorList>
    </citation>
    <scope>NUCLEOTIDE SEQUENCE [LARGE SCALE GENOMIC DNA]</scope>
    <source>
        <strain evidence="2 3">RML An4</strain>
    </source>
</reference>
<keyword evidence="1" id="KW-1133">Transmembrane helix</keyword>
<keyword evidence="1" id="KW-0812">Transmembrane</keyword>
<gene>
    <name evidence="2" type="ORF">RBEAN4_1238</name>
</gene>
<keyword evidence="3" id="KW-1185">Reference proteome</keyword>
<proteinExistence type="predicted"/>
<name>A0A0F3QCC1_RICBE</name>
<dbReference type="PATRIC" id="fig|1359193.3.peg.1197"/>
<keyword evidence="1" id="KW-0472">Membrane</keyword>
<dbReference type="AlphaFoldDB" id="A0A0F3QCC1"/>
<dbReference type="Pfam" id="PF10859">
    <property type="entry name" value="DUF2660"/>
    <property type="match status" value="1"/>
</dbReference>
<comment type="caution">
    <text evidence="2">The sequence shown here is derived from an EMBL/GenBank/DDBJ whole genome shotgun (WGS) entry which is preliminary data.</text>
</comment>
<dbReference type="EMBL" id="LAOI01000001">
    <property type="protein sequence ID" value="KJV90235.1"/>
    <property type="molecule type" value="Genomic_DNA"/>
</dbReference>
<evidence type="ECO:0000313" key="3">
    <source>
        <dbReference type="Proteomes" id="UP000033661"/>
    </source>
</evidence>
<protein>
    <submittedName>
        <fullName evidence="2">Uncharacterized protein</fullName>
    </submittedName>
</protein>
<sequence>MLNTHILIAIGCLVVLVIYLIYKTTSRKKNITTSGENNSEETFALNSKNQDNKKLTLQERIELSWKFLYDITETILNKFTKDDITLVNKCGRVLLENGARYEHIVDLAIPRAKSHTQSVEQEQTKGKKTLGV</sequence>
<dbReference type="RefSeq" id="WP_012152167.1">
    <property type="nucleotide sequence ID" value="NZ_LAOI01000001.1"/>
</dbReference>
<evidence type="ECO:0000256" key="1">
    <source>
        <dbReference type="SAM" id="Phobius"/>
    </source>
</evidence>